<organism evidence="8">
    <name type="scientific">Alsobacter sp. KACC 23698</name>
    <dbReference type="NCBI Taxonomy" id="3149229"/>
    <lineage>
        <taxon>Bacteria</taxon>
        <taxon>Pseudomonadati</taxon>
        <taxon>Pseudomonadota</taxon>
        <taxon>Alphaproteobacteria</taxon>
        <taxon>Hyphomicrobiales</taxon>
        <taxon>Alsobacteraceae</taxon>
        <taxon>Alsobacter</taxon>
    </lineage>
</organism>
<dbReference type="NCBIfam" id="TIGR02015">
    <property type="entry name" value="BchY"/>
    <property type="match status" value="1"/>
</dbReference>
<dbReference type="PANTHER" id="PTHR39429:SF3">
    <property type="entry name" value="LIGHT-INDEPENDENT PROTOCHLOROPHYLLIDE REDUCTASE SUBUNIT N"/>
    <property type="match status" value="1"/>
</dbReference>
<feature type="region of interest" description="Disordered" evidence="6">
    <location>
        <begin position="498"/>
        <end position="517"/>
    </location>
</feature>
<dbReference type="RefSeq" id="WP_406855350.1">
    <property type="nucleotide sequence ID" value="NZ_CP157484.1"/>
</dbReference>
<dbReference type="PANTHER" id="PTHR39429">
    <property type="entry name" value="LIGHT-INDEPENDENT PROTOCHLOROPHYLLIDE REDUCTASE SUBUNIT N"/>
    <property type="match status" value="1"/>
</dbReference>
<evidence type="ECO:0000256" key="5">
    <source>
        <dbReference type="ARBA" id="ARBA00023181"/>
    </source>
</evidence>
<dbReference type="EC" id="1.3.7.15" evidence="8"/>
<dbReference type="InterPro" id="IPR016209">
    <property type="entry name" value="Protochlorophyllide_Rdtase"/>
</dbReference>
<dbReference type="InterPro" id="IPR000510">
    <property type="entry name" value="Nase/OxRdtase_comp1"/>
</dbReference>
<dbReference type="GO" id="GO:0030494">
    <property type="term" value="P:bacteriochlorophyll biosynthetic process"/>
    <property type="evidence" value="ECO:0007669"/>
    <property type="project" value="UniProtKB-KW"/>
</dbReference>
<reference evidence="8" key="1">
    <citation type="submission" date="2024-05" db="EMBL/GenBank/DDBJ databases">
        <authorList>
            <person name="Kim S."/>
            <person name="Heo J."/>
            <person name="Choi H."/>
            <person name="Choi Y."/>
            <person name="Kwon S.-W."/>
            <person name="Kim Y."/>
        </authorList>
    </citation>
    <scope>NUCLEOTIDE SEQUENCE</scope>
    <source>
        <strain evidence="8">KACC 23698</strain>
    </source>
</reference>
<dbReference type="Pfam" id="PF00148">
    <property type="entry name" value="Oxidored_nitro"/>
    <property type="match status" value="1"/>
</dbReference>
<dbReference type="InterPro" id="IPR010245">
    <property type="entry name" value="BchY"/>
</dbReference>
<dbReference type="GO" id="GO:0016731">
    <property type="term" value="F:oxidoreductase activity, acting on iron-sulfur proteins as donors, NAD or NADP as acceptor"/>
    <property type="evidence" value="ECO:0007669"/>
    <property type="project" value="InterPro"/>
</dbReference>
<keyword evidence="3 8" id="KW-0560">Oxidoreductase</keyword>
<evidence type="ECO:0000256" key="4">
    <source>
        <dbReference type="ARBA" id="ARBA00023171"/>
    </source>
</evidence>
<sequence>MTVLTSPPPAPAAPAGVNLAAAQADGLGCHAGKDEMRQAAIAAGDAAGARETLERYAQDYPTGPHDQPQSMCPAFGSLRVGLRMRRTAVVLSGSACCVYGLTFTSHFYGAKRSVGYVPFNSETLVTGKLFEDIREAVFKLADPDAYDAVVVINLCVPTASGVPLRLLPKEINGVRIIGIDVPGFGVPTHAEAKDVLAGAMLAYARREAEQGPVQAPRTGKDDRPSVTLLGELFPADPVQIGGMLNLLGLSAGPVVPTREWRELYQSLDCAAVAALHPFYTASIREFQGAGRKVVGSAPVGLDGTAAWLDGIGDACGIAQGVVDAAKNKLLPAIRAALANAPVRGRITLSGYEGSELLVARLLVESGADLRYVGTACPRTPWSEQDRDWLQAHGVAVQFRASLEQDLAAMREFRPDVAIGTTPVVQKAKELAIPALYFTNLISARPLMGVAGAGSLAKVIGGAIANKGRFDAMNAFFAGVGQGDGAGVWSEVPRARPEFRKKHRAKTQARPAEEMGSC</sequence>
<evidence type="ECO:0000313" key="8">
    <source>
        <dbReference type="EMBL" id="XBO38512.1"/>
    </source>
</evidence>
<dbReference type="Gene3D" id="3.40.50.1980">
    <property type="entry name" value="Nitrogenase molybdenum iron protein domain"/>
    <property type="match status" value="2"/>
</dbReference>
<evidence type="ECO:0000256" key="3">
    <source>
        <dbReference type="ARBA" id="ARBA00023002"/>
    </source>
</evidence>
<evidence type="ECO:0000256" key="1">
    <source>
        <dbReference type="ARBA" id="ARBA00004800"/>
    </source>
</evidence>
<evidence type="ECO:0000259" key="7">
    <source>
        <dbReference type="Pfam" id="PF00148"/>
    </source>
</evidence>
<dbReference type="SUPFAM" id="SSF53807">
    <property type="entry name" value="Helical backbone' metal receptor"/>
    <property type="match status" value="1"/>
</dbReference>
<feature type="domain" description="Nitrogenase/oxidoreductase component 1" evidence="7">
    <location>
        <begin position="72"/>
        <end position="461"/>
    </location>
</feature>
<name>A0AAU7JDN9_9HYPH</name>
<keyword evidence="4" id="KW-0149">Chlorophyll biosynthesis</keyword>
<dbReference type="PIRSF" id="PIRSF000163">
    <property type="entry name" value="PCP_ChlB"/>
    <property type="match status" value="1"/>
</dbReference>
<keyword evidence="2" id="KW-0602">Photosynthesis</keyword>
<proteinExistence type="predicted"/>
<dbReference type="EMBL" id="CP157484">
    <property type="protein sequence ID" value="XBO38512.1"/>
    <property type="molecule type" value="Genomic_DNA"/>
</dbReference>
<protein>
    <submittedName>
        <fullName evidence="8">Chlorophyllide a reductase subunit Y</fullName>
        <ecNumber evidence="8">1.3.7.15</ecNumber>
    </submittedName>
</protein>
<keyword evidence="5" id="KW-0077">Bacteriochlorophyll biosynthesis</keyword>
<dbReference type="InterPro" id="IPR050293">
    <property type="entry name" value="LIPOR_BchN/ChlN"/>
</dbReference>
<gene>
    <name evidence="8" type="primary">bchY</name>
    <name evidence="8" type="ORF">ABEG18_22880</name>
</gene>
<accession>A0AAU7JDN9</accession>
<dbReference type="AlphaFoldDB" id="A0AAU7JDN9"/>
<evidence type="ECO:0000256" key="2">
    <source>
        <dbReference type="ARBA" id="ARBA00022531"/>
    </source>
</evidence>
<dbReference type="GO" id="GO:0015979">
    <property type="term" value="P:photosynthesis"/>
    <property type="evidence" value="ECO:0007669"/>
    <property type="project" value="UniProtKB-KW"/>
</dbReference>
<evidence type="ECO:0000256" key="6">
    <source>
        <dbReference type="SAM" id="MobiDB-lite"/>
    </source>
</evidence>
<dbReference type="GO" id="GO:0016020">
    <property type="term" value="C:membrane"/>
    <property type="evidence" value="ECO:0007669"/>
    <property type="project" value="InterPro"/>
</dbReference>
<comment type="pathway">
    <text evidence="1">Porphyrin-containing compound metabolism; bacteriochlorophyll biosynthesis.</text>
</comment>